<comment type="similarity">
    <text evidence="1">Belongs to the cycloisomerase 2 family.</text>
</comment>
<dbReference type="InterPro" id="IPR015943">
    <property type="entry name" value="WD40/YVTN_repeat-like_dom_sf"/>
</dbReference>
<dbReference type="PANTHER" id="PTHR30344:SF1">
    <property type="entry name" value="6-PHOSPHOGLUCONOLACTONASE"/>
    <property type="match status" value="1"/>
</dbReference>
<evidence type="ECO:0000313" key="3">
    <source>
        <dbReference type="EMBL" id="MFI5675630.1"/>
    </source>
</evidence>
<reference evidence="3 4" key="1">
    <citation type="submission" date="2024-10" db="EMBL/GenBank/DDBJ databases">
        <title>The Natural Products Discovery Center: Release of the First 8490 Sequenced Strains for Exploring Actinobacteria Biosynthetic Diversity.</title>
        <authorList>
            <person name="Kalkreuter E."/>
            <person name="Kautsar S.A."/>
            <person name="Yang D."/>
            <person name="Bader C.D."/>
            <person name="Teijaro C.N."/>
            <person name="Fluegel L."/>
            <person name="Davis C.M."/>
            <person name="Simpson J.R."/>
            <person name="Lauterbach L."/>
            <person name="Steele A.D."/>
            <person name="Gui C."/>
            <person name="Meng S."/>
            <person name="Li G."/>
            <person name="Viehrig K."/>
            <person name="Ye F."/>
            <person name="Su P."/>
            <person name="Kiefer A.F."/>
            <person name="Nichols A."/>
            <person name="Cepeda A.J."/>
            <person name="Yan W."/>
            <person name="Fan B."/>
            <person name="Jiang Y."/>
            <person name="Adhikari A."/>
            <person name="Zheng C.-J."/>
            <person name="Schuster L."/>
            <person name="Cowan T.M."/>
            <person name="Smanski M.J."/>
            <person name="Chevrette M.G."/>
            <person name="De Carvalho L.P.S."/>
            <person name="Shen B."/>
        </authorList>
    </citation>
    <scope>NUCLEOTIDE SEQUENCE [LARGE SCALE GENOMIC DNA]</scope>
    <source>
        <strain evidence="3 4">NPDC051599</strain>
    </source>
</reference>
<sequence length="358" mass="36276">MPSSPSTGAVVSVLTGSYTPDSGGEGPGLAALRLDPTTGRLTYDDQVKPLPVSGASFLAAHPSLDVVYSTNETETGTVSAVARDGDGTLSPLGAPVSSGGTNPCHLTVHPGGKWLLTANYGSDTAPGTVAVHRLDADGRLLEPTDLVVHQGSGPVTGRQEGSHAHQVLVDPAGRFVLATDLGADAVFTYRLDPFTGRLERVAVNPMIAGSGPRHLAFAPGGELVLSADELSSTVTCHRYDAATGTLTALSSVPATTAEGVTNQPGGIVASPCGRFVWVTNRGADTVAAFRLAGTALEPVGEVPAGGTWPRGLTLAAGHLLVANQHSGTLAALRVLDDGTLDRPQPPLPASSVVCALAL</sequence>
<comment type="caution">
    <text evidence="3">The sequence shown here is derived from an EMBL/GenBank/DDBJ whole genome shotgun (WGS) entry which is preliminary data.</text>
</comment>
<feature type="region of interest" description="Disordered" evidence="2">
    <location>
        <begin position="1"/>
        <end position="27"/>
    </location>
</feature>
<dbReference type="EMBL" id="JBITDC010000004">
    <property type="protein sequence ID" value="MFI5675630.1"/>
    <property type="molecule type" value="Genomic_DNA"/>
</dbReference>
<dbReference type="RefSeq" id="WP_398656408.1">
    <property type="nucleotide sequence ID" value="NZ_JBITDC010000004.1"/>
</dbReference>
<name>A0ABW7XZV2_STRCE</name>
<gene>
    <name evidence="3" type="ORF">ACIA8P_13280</name>
</gene>
<keyword evidence="4" id="KW-1185">Reference proteome</keyword>
<accession>A0ABW7XZV2</accession>
<organism evidence="3 4">
    <name type="scientific">Streptomyces cellulosae</name>
    <dbReference type="NCBI Taxonomy" id="1968"/>
    <lineage>
        <taxon>Bacteria</taxon>
        <taxon>Bacillati</taxon>
        <taxon>Actinomycetota</taxon>
        <taxon>Actinomycetes</taxon>
        <taxon>Kitasatosporales</taxon>
        <taxon>Streptomycetaceae</taxon>
        <taxon>Streptomyces</taxon>
    </lineage>
</organism>
<dbReference type="SUPFAM" id="SSF51004">
    <property type="entry name" value="C-terminal (heme d1) domain of cytochrome cd1-nitrite reductase"/>
    <property type="match status" value="1"/>
</dbReference>
<dbReference type="PANTHER" id="PTHR30344">
    <property type="entry name" value="6-PHOSPHOGLUCONOLACTONASE-RELATED"/>
    <property type="match status" value="1"/>
</dbReference>
<dbReference type="Proteomes" id="UP001612415">
    <property type="component" value="Unassembled WGS sequence"/>
</dbReference>
<dbReference type="InterPro" id="IPR011048">
    <property type="entry name" value="Haem_d1_sf"/>
</dbReference>
<protein>
    <submittedName>
        <fullName evidence="3">Lactonase family protein</fullName>
    </submittedName>
</protein>
<evidence type="ECO:0000256" key="2">
    <source>
        <dbReference type="SAM" id="MobiDB-lite"/>
    </source>
</evidence>
<dbReference type="Pfam" id="PF10282">
    <property type="entry name" value="Lactonase"/>
    <property type="match status" value="1"/>
</dbReference>
<dbReference type="InterPro" id="IPR019405">
    <property type="entry name" value="Lactonase_7-beta_prop"/>
</dbReference>
<evidence type="ECO:0000313" key="4">
    <source>
        <dbReference type="Proteomes" id="UP001612415"/>
    </source>
</evidence>
<proteinExistence type="inferred from homology"/>
<evidence type="ECO:0000256" key="1">
    <source>
        <dbReference type="ARBA" id="ARBA00005564"/>
    </source>
</evidence>
<dbReference type="Gene3D" id="2.130.10.10">
    <property type="entry name" value="YVTN repeat-like/Quinoprotein amine dehydrogenase"/>
    <property type="match status" value="1"/>
</dbReference>
<dbReference type="InterPro" id="IPR050282">
    <property type="entry name" value="Cycloisomerase_2"/>
</dbReference>
<feature type="compositionally biased region" description="Polar residues" evidence="2">
    <location>
        <begin position="1"/>
        <end position="20"/>
    </location>
</feature>